<keyword evidence="4" id="KW-0378">Hydrolase</keyword>
<keyword evidence="9 12" id="KW-0472">Membrane</keyword>
<dbReference type="Pfam" id="PF02841">
    <property type="entry name" value="GBP_C"/>
    <property type="match status" value="1"/>
</dbReference>
<dbReference type="PANTHER" id="PTHR10751">
    <property type="entry name" value="GUANYLATE BINDING PROTEIN"/>
    <property type="match status" value="1"/>
</dbReference>
<dbReference type="FunFam" id="3.40.50.300:FF:003207">
    <property type="entry name" value="ATLastiN (Endoplasmic reticulum GTPase) related"/>
    <property type="match status" value="1"/>
</dbReference>
<dbReference type="AlphaFoldDB" id="A0AAX7SX13"/>
<organism evidence="14 15">
    <name type="scientific">Astatotilapia calliptera</name>
    <name type="common">Eastern happy</name>
    <name type="synonym">Chromis callipterus</name>
    <dbReference type="NCBI Taxonomy" id="8154"/>
    <lineage>
        <taxon>Eukaryota</taxon>
        <taxon>Metazoa</taxon>
        <taxon>Chordata</taxon>
        <taxon>Craniata</taxon>
        <taxon>Vertebrata</taxon>
        <taxon>Euteleostomi</taxon>
        <taxon>Actinopterygii</taxon>
        <taxon>Neopterygii</taxon>
        <taxon>Teleostei</taxon>
        <taxon>Neoteleostei</taxon>
        <taxon>Acanthomorphata</taxon>
        <taxon>Ovalentaria</taxon>
        <taxon>Cichlomorphae</taxon>
        <taxon>Cichliformes</taxon>
        <taxon>Cichlidae</taxon>
        <taxon>African cichlids</taxon>
        <taxon>Pseudocrenilabrinae</taxon>
        <taxon>Haplochromini</taxon>
        <taxon>Astatotilapia</taxon>
    </lineage>
</organism>
<dbReference type="FunFam" id="1.20.58.420:FF:000001">
    <property type="entry name" value="Atlastin-1 isoform 1"/>
    <property type="match status" value="1"/>
</dbReference>
<evidence type="ECO:0000256" key="2">
    <source>
        <dbReference type="ARBA" id="ARBA00022692"/>
    </source>
</evidence>
<comment type="catalytic activity">
    <reaction evidence="10">
        <text>GTP + H2O = GDP + phosphate + H(+)</text>
        <dbReference type="Rhea" id="RHEA:19669"/>
        <dbReference type="ChEBI" id="CHEBI:15377"/>
        <dbReference type="ChEBI" id="CHEBI:15378"/>
        <dbReference type="ChEBI" id="CHEBI:37565"/>
        <dbReference type="ChEBI" id="CHEBI:43474"/>
        <dbReference type="ChEBI" id="CHEBI:58189"/>
    </reaction>
    <physiologicalReaction direction="left-to-right" evidence="10">
        <dbReference type="Rhea" id="RHEA:19670"/>
    </physiologicalReaction>
</comment>
<keyword evidence="2 12" id="KW-0812">Transmembrane</keyword>
<evidence type="ECO:0000256" key="6">
    <source>
        <dbReference type="ARBA" id="ARBA00022842"/>
    </source>
</evidence>
<dbReference type="Gene3D" id="1.20.58.420">
    <property type="entry name" value="AHSP"/>
    <property type="match status" value="1"/>
</dbReference>
<dbReference type="Proteomes" id="UP000265100">
    <property type="component" value="Chromosome 2"/>
</dbReference>
<dbReference type="GO" id="GO:0005525">
    <property type="term" value="F:GTP binding"/>
    <property type="evidence" value="ECO:0007669"/>
    <property type="project" value="UniProtKB-KW"/>
</dbReference>
<dbReference type="GO" id="GO:0003924">
    <property type="term" value="F:GTPase activity"/>
    <property type="evidence" value="ECO:0007669"/>
    <property type="project" value="InterPro"/>
</dbReference>
<protein>
    <recommendedName>
        <fullName evidence="13">GB1/RHD3-type G domain-containing protein</fullName>
    </recommendedName>
</protein>
<reference evidence="14 15" key="1">
    <citation type="submission" date="2018-05" db="EMBL/GenBank/DDBJ databases">
        <authorList>
            <person name="Datahose"/>
        </authorList>
    </citation>
    <scope>NUCLEOTIDE SEQUENCE</scope>
</reference>
<keyword evidence="5" id="KW-0256">Endoplasmic reticulum</keyword>
<keyword evidence="15" id="KW-1185">Reference proteome</keyword>
<evidence type="ECO:0000259" key="13">
    <source>
        <dbReference type="PROSITE" id="PS51715"/>
    </source>
</evidence>
<proteinExistence type="inferred from homology"/>
<evidence type="ECO:0000256" key="3">
    <source>
        <dbReference type="ARBA" id="ARBA00022741"/>
    </source>
</evidence>
<keyword evidence="3" id="KW-0547">Nucleotide-binding</keyword>
<dbReference type="GO" id="GO:0005789">
    <property type="term" value="C:endoplasmic reticulum membrane"/>
    <property type="evidence" value="ECO:0007669"/>
    <property type="project" value="UniProtKB-SubCell"/>
</dbReference>
<evidence type="ECO:0000256" key="1">
    <source>
        <dbReference type="ARBA" id="ARBA00004477"/>
    </source>
</evidence>
<gene>
    <name evidence="14" type="primary">ATL3</name>
</gene>
<name>A0AAX7SX13_ASTCA</name>
<evidence type="ECO:0000256" key="12">
    <source>
        <dbReference type="SAM" id="Phobius"/>
    </source>
</evidence>
<dbReference type="SUPFAM" id="SSF48340">
    <property type="entry name" value="Interferon-induced guanylate-binding protein 1 (GBP1), C-terminal domain"/>
    <property type="match status" value="1"/>
</dbReference>
<dbReference type="InterPro" id="IPR030386">
    <property type="entry name" value="G_GB1_RHD3_dom"/>
</dbReference>
<dbReference type="InterPro" id="IPR003191">
    <property type="entry name" value="Guanylate-bd/ATL_C"/>
</dbReference>
<dbReference type="PROSITE" id="PS51715">
    <property type="entry name" value="G_GB1_RHD3"/>
    <property type="match status" value="1"/>
</dbReference>
<evidence type="ECO:0000256" key="7">
    <source>
        <dbReference type="ARBA" id="ARBA00022989"/>
    </source>
</evidence>
<evidence type="ECO:0000256" key="9">
    <source>
        <dbReference type="ARBA" id="ARBA00023136"/>
    </source>
</evidence>
<evidence type="ECO:0000313" key="15">
    <source>
        <dbReference type="Proteomes" id="UP000265100"/>
    </source>
</evidence>
<reference evidence="14" key="3">
    <citation type="submission" date="2025-08" db="UniProtKB">
        <authorList>
            <consortium name="Ensembl"/>
        </authorList>
    </citation>
    <scope>IDENTIFICATION</scope>
</reference>
<dbReference type="FunFam" id="3.40.50.300:FF:004169">
    <property type="entry name" value="Atlastin 3"/>
    <property type="match status" value="1"/>
</dbReference>
<dbReference type="Pfam" id="PF02263">
    <property type="entry name" value="GBP"/>
    <property type="match status" value="1"/>
</dbReference>
<sequence>STLLIMGSEPGPVQIVNVCKDDHSFTLEINALSQILLNPKVRDKRVVVVSVAGAFRKGKSFVLDFMLRYMHRQEKWMGNDDEPLTGFSWRGGSEPETSGIQLWSEVFLVQKSDGEEVAVVLMDTQGAFDDQSTVKDCATIFALSTMTSSIQLYNLSQNIQEDDLQQLQLFTEYGRLAMDEIFQKPFQSLMFLIRDWSFPYEYSYGFKGGNQFLDKRLQVKEAQHEELQTVREHIRSCFTSISCFLLPHPGLKVATSPAFKGQLCDVGPEFRDQLKILIPKLLHPDRLVEKEINGNKVTCSGLLEFFKVYIKIYQGEDLPQPKTMLMATAEANNLAAVASAKDQYYRNMEKVCGGDLPYVSPDSLEEKHQFFFREALHVFASTKKMGGQEFCNRYQVKLEKELLEMWESYLKHNESKNLFSAFRTPAVLFVLVCLLYVLSGLLLFIGLSTFAMFCDCTLGAVMVAMLTWAFIRYSGRYRNVGGAIDQAAGVVLEQVRIKGERHLCLKAFIAGFCFSVMHQLQPLEGVLVVESNKTTRIKNKKSGSLNKNGLYNTFE</sequence>
<feature type="transmembrane region" description="Helical" evidence="12">
    <location>
        <begin position="450"/>
        <end position="471"/>
    </location>
</feature>
<evidence type="ECO:0000313" key="14">
    <source>
        <dbReference type="Ensembl" id="ENSACLP00000048973.1"/>
    </source>
</evidence>
<keyword evidence="8" id="KW-0342">GTP-binding</keyword>
<dbReference type="InterPro" id="IPR036543">
    <property type="entry name" value="Guanylate-bd_C_sf"/>
</dbReference>
<dbReference type="InterPro" id="IPR027417">
    <property type="entry name" value="P-loop_NTPase"/>
</dbReference>
<accession>A0AAX7SX13</accession>
<evidence type="ECO:0000256" key="4">
    <source>
        <dbReference type="ARBA" id="ARBA00022801"/>
    </source>
</evidence>
<comment type="subcellular location">
    <subcellularLocation>
        <location evidence="1">Endoplasmic reticulum membrane</location>
        <topology evidence="1">Multi-pass membrane protein</topology>
    </subcellularLocation>
</comment>
<dbReference type="Ensembl" id="ENSACLT00000095047.1">
    <property type="protein sequence ID" value="ENSACLP00000048973.1"/>
    <property type="gene ID" value="ENSACLG00000018407.2"/>
</dbReference>
<feature type="transmembrane region" description="Helical" evidence="12">
    <location>
        <begin position="426"/>
        <end position="444"/>
    </location>
</feature>
<dbReference type="GeneTree" id="ENSGT00940000158566"/>
<dbReference type="InterPro" id="IPR015894">
    <property type="entry name" value="Guanylate-bd_N"/>
</dbReference>
<keyword evidence="7 12" id="KW-1133">Transmembrane helix</keyword>
<reference evidence="14" key="4">
    <citation type="submission" date="2025-09" db="UniProtKB">
        <authorList>
            <consortium name="Ensembl"/>
        </authorList>
    </citation>
    <scope>IDENTIFICATION</scope>
</reference>
<evidence type="ECO:0000256" key="5">
    <source>
        <dbReference type="ARBA" id="ARBA00022824"/>
    </source>
</evidence>
<keyword evidence="6" id="KW-0460">Magnesium</keyword>
<evidence type="ECO:0000256" key="10">
    <source>
        <dbReference type="ARBA" id="ARBA00049117"/>
    </source>
</evidence>
<dbReference type="SUPFAM" id="SSF52540">
    <property type="entry name" value="P-loop containing nucleoside triphosphate hydrolases"/>
    <property type="match status" value="1"/>
</dbReference>
<feature type="domain" description="GB1/RHD3-type G" evidence="13">
    <location>
        <begin position="43"/>
        <end position="286"/>
    </location>
</feature>
<evidence type="ECO:0000256" key="11">
    <source>
        <dbReference type="PROSITE-ProRule" id="PRU01052"/>
    </source>
</evidence>
<evidence type="ECO:0000256" key="8">
    <source>
        <dbReference type="ARBA" id="ARBA00023134"/>
    </source>
</evidence>
<dbReference type="Gene3D" id="3.40.50.300">
    <property type="entry name" value="P-loop containing nucleotide triphosphate hydrolases"/>
    <property type="match status" value="1"/>
</dbReference>
<comment type="similarity">
    <text evidence="11">Belongs to the TRAFAC class dynamin-like GTPase superfamily. GB1/RHD3 GTPase family.</text>
</comment>
<reference evidence="15" key="2">
    <citation type="submission" date="2023-03" db="EMBL/GenBank/DDBJ databases">
        <authorList>
            <consortium name="Wellcome Sanger Institute Data Sharing"/>
        </authorList>
    </citation>
    <scope>NUCLEOTIDE SEQUENCE [LARGE SCALE GENOMIC DNA]</scope>
</reference>
<dbReference type="CDD" id="cd01851">
    <property type="entry name" value="GBP"/>
    <property type="match status" value="1"/>
</dbReference>